<keyword evidence="4" id="KW-0281">Fimbrium</keyword>
<evidence type="ECO:0000259" key="5">
    <source>
        <dbReference type="Pfam" id="PF06321"/>
    </source>
</evidence>
<dbReference type="EMBL" id="QRZG01000006">
    <property type="protein sequence ID" value="RGV56947.1"/>
    <property type="molecule type" value="Genomic_DNA"/>
</dbReference>
<keyword evidence="3" id="KW-0732">Signal</keyword>
<dbReference type="RefSeq" id="WP_118046138.1">
    <property type="nucleotide sequence ID" value="NZ_JAQCUW010000001.1"/>
</dbReference>
<evidence type="ECO:0000256" key="2">
    <source>
        <dbReference type="ARBA" id="ARBA00006011"/>
    </source>
</evidence>
<evidence type="ECO:0000256" key="4">
    <source>
        <dbReference type="ARBA" id="ARBA00023263"/>
    </source>
</evidence>
<dbReference type="InterPro" id="IPR029141">
    <property type="entry name" value="FimA_N"/>
</dbReference>
<evidence type="ECO:0000313" key="6">
    <source>
        <dbReference type="EMBL" id="RGV56947.1"/>
    </source>
</evidence>
<dbReference type="AlphaFoldDB" id="A0A412YHQ8"/>
<dbReference type="GO" id="GO:0009289">
    <property type="term" value="C:pilus"/>
    <property type="evidence" value="ECO:0007669"/>
    <property type="project" value="UniProtKB-SubCell"/>
</dbReference>
<comment type="caution">
    <text evidence="6">The sequence shown here is derived from an EMBL/GenBank/DDBJ whole genome shotgun (WGS) entry which is preliminary data.</text>
</comment>
<evidence type="ECO:0000256" key="1">
    <source>
        <dbReference type="ARBA" id="ARBA00004561"/>
    </source>
</evidence>
<gene>
    <name evidence="6" type="ORF">DWW09_05610</name>
</gene>
<reference evidence="6 7" key="1">
    <citation type="submission" date="2018-08" db="EMBL/GenBank/DDBJ databases">
        <title>A genome reference for cultivated species of the human gut microbiota.</title>
        <authorList>
            <person name="Zou Y."/>
            <person name="Xue W."/>
            <person name="Luo G."/>
        </authorList>
    </citation>
    <scope>NUCLEOTIDE SEQUENCE [LARGE SCALE GENOMIC DNA]</scope>
    <source>
        <strain evidence="6 7">AF14-27</strain>
    </source>
</reference>
<evidence type="ECO:0000256" key="3">
    <source>
        <dbReference type="ARBA" id="ARBA00022729"/>
    </source>
</evidence>
<name>A0A412YHQ8_9BACE</name>
<accession>A0A412YHQ8</accession>
<protein>
    <recommendedName>
        <fullName evidence="5">Major fimbrial subunit protein N-terminal domain-containing protein</fullName>
    </recommendedName>
</protein>
<sequence>MKRHLYNIFFTVVAGMAVLCGSCTHEDTDISPVSSGIAVNMSIETEANDGIQSGTDSENAIERLRVYAYRSEKQVGYYYSSNSSAISNFWMDLEIPAGTGNVDVDFYVIANEHVCWNSPGGEMASGSAYFREKMTKKELEDFHFAERRLPATGGTTLLLPMSVKVTKILNTDNVNSAAGTGTHDGHHQLQENALKFELIRCVSKLEMYFAKGAECGLTVNSIVLQKEGICDWAYVTEPTEEMLKNIPHTFTNELTLLEEPAVIEKILLEGEMSGAELDRYVNVLETTPFYLFENYYGADDTNTPGDANGYKLTVSYTLDGAPGTKDIYLPPTKRNTIYRVLNWVPRDGVVSVVYTVVDWDDSAGDAVVDFVYPEGYSFTPFFAGDVPDRFSTEVCFSDDSSKEITTRFKFRMPSGTMSWTPSLGNGDSNQFEVKVYKNYNTAQQEEVSYPVPTGDTEYVIEIRARQSLLQAGIEHPEVEFCIRTRLWGLENIALPINRNEDWPWMTETKKDSHIKITQGLDL</sequence>
<organism evidence="6 7">
    <name type="scientific">Bacteroides clarus</name>
    <dbReference type="NCBI Taxonomy" id="626929"/>
    <lineage>
        <taxon>Bacteria</taxon>
        <taxon>Pseudomonadati</taxon>
        <taxon>Bacteroidota</taxon>
        <taxon>Bacteroidia</taxon>
        <taxon>Bacteroidales</taxon>
        <taxon>Bacteroidaceae</taxon>
        <taxon>Bacteroides</taxon>
    </lineage>
</organism>
<dbReference type="Proteomes" id="UP000284366">
    <property type="component" value="Unassembled WGS sequence"/>
</dbReference>
<proteinExistence type="inferred from homology"/>
<feature type="domain" description="Major fimbrial subunit protein N-terminal" evidence="5">
    <location>
        <begin position="41"/>
        <end position="186"/>
    </location>
</feature>
<comment type="similarity">
    <text evidence="2">Belongs to the bacteroidetes fimbrillin superfamily. FimA/Mfa1 family.</text>
</comment>
<comment type="subcellular location">
    <subcellularLocation>
        <location evidence="1">Fimbrium</location>
    </subcellularLocation>
</comment>
<evidence type="ECO:0000313" key="7">
    <source>
        <dbReference type="Proteomes" id="UP000284366"/>
    </source>
</evidence>
<dbReference type="Pfam" id="PF06321">
    <property type="entry name" value="P_gingi_FimA"/>
    <property type="match status" value="1"/>
</dbReference>